<gene>
    <name evidence="2" type="ORF">K504DRAFT_497924</name>
</gene>
<feature type="compositionally biased region" description="Acidic residues" evidence="1">
    <location>
        <begin position="241"/>
        <end position="259"/>
    </location>
</feature>
<dbReference type="EMBL" id="MU005765">
    <property type="protein sequence ID" value="KAF2713092.1"/>
    <property type="molecule type" value="Genomic_DNA"/>
</dbReference>
<organism evidence="2 3">
    <name type="scientific">Pleomassaria siparia CBS 279.74</name>
    <dbReference type="NCBI Taxonomy" id="1314801"/>
    <lineage>
        <taxon>Eukaryota</taxon>
        <taxon>Fungi</taxon>
        <taxon>Dikarya</taxon>
        <taxon>Ascomycota</taxon>
        <taxon>Pezizomycotina</taxon>
        <taxon>Dothideomycetes</taxon>
        <taxon>Pleosporomycetidae</taxon>
        <taxon>Pleosporales</taxon>
        <taxon>Pleomassariaceae</taxon>
        <taxon>Pleomassaria</taxon>
    </lineage>
</organism>
<evidence type="ECO:0000313" key="2">
    <source>
        <dbReference type="EMBL" id="KAF2713092.1"/>
    </source>
</evidence>
<protein>
    <submittedName>
        <fullName evidence="2">Uncharacterized protein</fullName>
    </submittedName>
</protein>
<dbReference type="Proteomes" id="UP000799428">
    <property type="component" value="Unassembled WGS sequence"/>
</dbReference>
<feature type="compositionally biased region" description="Acidic residues" evidence="1">
    <location>
        <begin position="190"/>
        <end position="200"/>
    </location>
</feature>
<reference evidence="2" key="1">
    <citation type="journal article" date="2020" name="Stud. Mycol.">
        <title>101 Dothideomycetes genomes: a test case for predicting lifestyles and emergence of pathogens.</title>
        <authorList>
            <person name="Haridas S."/>
            <person name="Albert R."/>
            <person name="Binder M."/>
            <person name="Bloem J."/>
            <person name="Labutti K."/>
            <person name="Salamov A."/>
            <person name="Andreopoulos B."/>
            <person name="Baker S."/>
            <person name="Barry K."/>
            <person name="Bills G."/>
            <person name="Bluhm B."/>
            <person name="Cannon C."/>
            <person name="Castanera R."/>
            <person name="Culley D."/>
            <person name="Daum C."/>
            <person name="Ezra D."/>
            <person name="Gonzalez J."/>
            <person name="Henrissat B."/>
            <person name="Kuo A."/>
            <person name="Liang C."/>
            <person name="Lipzen A."/>
            <person name="Lutzoni F."/>
            <person name="Magnuson J."/>
            <person name="Mondo S."/>
            <person name="Nolan M."/>
            <person name="Ohm R."/>
            <person name="Pangilinan J."/>
            <person name="Park H.-J."/>
            <person name="Ramirez L."/>
            <person name="Alfaro M."/>
            <person name="Sun H."/>
            <person name="Tritt A."/>
            <person name="Yoshinaga Y."/>
            <person name="Zwiers L.-H."/>
            <person name="Turgeon B."/>
            <person name="Goodwin S."/>
            <person name="Spatafora J."/>
            <person name="Crous P."/>
            <person name="Grigoriev I."/>
        </authorList>
    </citation>
    <scope>NUCLEOTIDE SEQUENCE</scope>
    <source>
        <strain evidence="2">CBS 279.74</strain>
    </source>
</reference>
<evidence type="ECO:0000256" key="1">
    <source>
        <dbReference type="SAM" id="MobiDB-lite"/>
    </source>
</evidence>
<dbReference type="AlphaFoldDB" id="A0A6G1KKT2"/>
<accession>A0A6G1KKT2</accession>
<feature type="region of interest" description="Disordered" evidence="1">
    <location>
        <begin position="152"/>
        <end position="283"/>
    </location>
</feature>
<name>A0A6G1KKT2_9PLEO</name>
<evidence type="ECO:0000313" key="3">
    <source>
        <dbReference type="Proteomes" id="UP000799428"/>
    </source>
</evidence>
<proteinExistence type="predicted"/>
<keyword evidence="3" id="KW-1185">Reference proteome</keyword>
<sequence length="283" mass="32418">MPRPHAGQYPQHPNPGEYGHALLAQRFGAANMDMGLGQPRFPIGSQSSRAWYENPYDSGNENRRRNHQRLRAERKIRIRPQFPMQARYPFGGLGLGGHRHGMPHEHNPFTYAQGPQHQGMARPPFGMSPPGQWPLGHPYGMQPPAVPHGIGPRGHMYQRPPRFPALHRGFPPRSAARRPYYSTASSYGDQYEEDNDDELDMSSRYRCAPDIDDSDDDSSSARPPFTRYDAGPYRRHRIGYDSDEGGDYELDDDEWSEFEGDLRYGSNSGAYRPPRRNLFYPRY</sequence>